<dbReference type="PANTHER" id="PTHR13693:SF100">
    <property type="entry name" value="8-AMINO-7-OXONONANOATE SYNTHASE"/>
    <property type="match status" value="1"/>
</dbReference>
<accession>A0A6S6SHM5</accession>
<protein>
    <submittedName>
        <fullName evidence="6">8-amino-7-oxononanoate synthase (EC)</fullName>
        <ecNumber evidence="6">2.3.1.47</ecNumber>
    </submittedName>
</protein>
<dbReference type="InterPro" id="IPR050087">
    <property type="entry name" value="AON_synthase_class-II"/>
</dbReference>
<evidence type="ECO:0000313" key="6">
    <source>
        <dbReference type="EMBL" id="CAA6804859.1"/>
    </source>
</evidence>
<evidence type="ECO:0000256" key="3">
    <source>
        <dbReference type="ARBA" id="ARBA00022898"/>
    </source>
</evidence>
<dbReference type="EC" id="2.3.1.47" evidence="6"/>
<feature type="domain" description="Aminotransferase class I/classII large" evidence="5">
    <location>
        <begin position="40"/>
        <end position="245"/>
    </location>
</feature>
<dbReference type="InterPro" id="IPR015424">
    <property type="entry name" value="PyrdxlP-dep_Trfase"/>
</dbReference>
<dbReference type="Gene3D" id="3.40.640.10">
    <property type="entry name" value="Type I PLP-dependent aspartate aminotransferase-like (Major domain)"/>
    <property type="match status" value="1"/>
</dbReference>
<proteinExistence type="predicted"/>
<keyword evidence="3" id="KW-0663">Pyridoxal phosphate</keyword>
<dbReference type="GO" id="GO:0009102">
    <property type="term" value="P:biotin biosynthetic process"/>
    <property type="evidence" value="ECO:0007669"/>
    <property type="project" value="TreeGrafter"/>
</dbReference>
<evidence type="ECO:0000256" key="4">
    <source>
        <dbReference type="SAM" id="MobiDB-lite"/>
    </source>
</evidence>
<dbReference type="EMBL" id="CACVAV010000077">
    <property type="protein sequence ID" value="CAA6804859.1"/>
    <property type="molecule type" value="Genomic_DNA"/>
</dbReference>
<evidence type="ECO:0000259" key="5">
    <source>
        <dbReference type="Pfam" id="PF00155"/>
    </source>
</evidence>
<name>A0A6S6SHM5_9GAMM</name>
<evidence type="ECO:0000256" key="2">
    <source>
        <dbReference type="ARBA" id="ARBA00022679"/>
    </source>
</evidence>
<dbReference type="InterPro" id="IPR015421">
    <property type="entry name" value="PyrdxlP-dep_Trfase_major"/>
</dbReference>
<sequence length="245" mass="26586">MNKYTHLRTTLTERKQNNQYRRPRIAGSAQQPRMHIDGEPVLAFCSNDYLGLANHPQIIKAFQDTANEYGVGSGAAHLINGHSKPHQALEEALAAFTGRDRALLFSTGYMANLGVVSALMQRGDTVYQDKLNHASLLDAGRLSDAKLLRYAHNDIAHLTKRMAKQENGQAMILADGVFSMDGDVAPVRELAELAAKTDSWLMIDDAHGLGVLGEHGAGLVEQEQLGQDDVHILMGTLGKGFGTSG</sequence>
<comment type="cofactor">
    <cofactor evidence="1">
        <name>pyridoxal 5'-phosphate</name>
        <dbReference type="ChEBI" id="CHEBI:597326"/>
    </cofactor>
</comment>
<dbReference type="Pfam" id="PF00155">
    <property type="entry name" value="Aminotran_1_2"/>
    <property type="match status" value="1"/>
</dbReference>
<evidence type="ECO:0000256" key="1">
    <source>
        <dbReference type="ARBA" id="ARBA00001933"/>
    </source>
</evidence>
<reference evidence="6" key="1">
    <citation type="submission" date="2020-01" db="EMBL/GenBank/DDBJ databases">
        <authorList>
            <person name="Meier V. D."/>
            <person name="Meier V D."/>
        </authorList>
    </citation>
    <scope>NUCLEOTIDE SEQUENCE</scope>
    <source>
        <strain evidence="6">HLG_WM_MAG_08</strain>
    </source>
</reference>
<dbReference type="SUPFAM" id="SSF53383">
    <property type="entry name" value="PLP-dependent transferases"/>
    <property type="match status" value="1"/>
</dbReference>
<dbReference type="GO" id="GO:0008710">
    <property type="term" value="F:8-amino-7-oxononanoate synthase activity"/>
    <property type="evidence" value="ECO:0007669"/>
    <property type="project" value="UniProtKB-EC"/>
</dbReference>
<dbReference type="AlphaFoldDB" id="A0A6S6SHM5"/>
<keyword evidence="6" id="KW-0012">Acyltransferase</keyword>
<keyword evidence="2 6" id="KW-0808">Transferase</keyword>
<dbReference type="InterPro" id="IPR004839">
    <property type="entry name" value="Aminotransferase_I/II_large"/>
</dbReference>
<feature type="non-terminal residue" evidence="6">
    <location>
        <position position="245"/>
    </location>
</feature>
<dbReference type="InterPro" id="IPR015422">
    <property type="entry name" value="PyrdxlP-dep_Trfase_small"/>
</dbReference>
<dbReference type="Gene3D" id="3.90.1150.10">
    <property type="entry name" value="Aspartate Aminotransferase, domain 1"/>
    <property type="match status" value="1"/>
</dbReference>
<organism evidence="6">
    <name type="scientific">uncultured Thiotrichaceae bacterium</name>
    <dbReference type="NCBI Taxonomy" id="298394"/>
    <lineage>
        <taxon>Bacteria</taxon>
        <taxon>Pseudomonadati</taxon>
        <taxon>Pseudomonadota</taxon>
        <taxon>Gammaproteobacteria</taxon>
        <taxon>Thiotrichales</taxon>
        <taxon>Thiotrichaceae</taxon>
        <taxon>environmental samples</taxon>
    </lineage>
</organism>
<dbReference type="PANTHER" id="PTHR13693">
    <property type="entry name" value="CLASS II AMINOTRANSFERASE/8-AMINO-7-OXONONANOATE SYNTHASE"/>
    <property type="match status" value="1"/>
</dbReference>
<dbReference type="GO" id="GO:0030170">
    <property type="term" value="F:pyridoxal phosphate binding"/>
    <property type="evidence" value="ECO:0007669"/>
    <property type="project" value="InterPro"/>
</dbReference>
<gene>
    <name evidence="6" type="ORF">HELGO_WM30861</name>
</gene>
<feature type="region of interest" description="Disordered" evidence="4">
    <location>
        <begin position="1"/>
        <end position="31"/>
    </location>
</feature>